<feature type="region of interest" description="Disordered" evidence="1">
    <location>
        <begin position="62"/>
        <end position="82"/>
    </location>
</feature>
<reference evidence="2" key="1">
    <citation type="journal article" date="2009" name="Rice">
        <title>De Novo Next Generation Sequencing of Plant Genomes.</title>
        <authorList>
            <person name="Rounsley S."/>
            <person name="Marri P.R."/>
            <person name="Yu Y."/>
            <person name="He R."/>
            <person name="Sisneros N."/>
            <person name="Goicoechea J.L."/>
            <person name="Lee S.J."/>
            <person name="Angelova A."/>
            <person name="Kudrna D."/>
            <person name="Luo M."/>
            <person name="Affourtit J."/>
            <person name="Desany B."/>
            <person name="Knight J."/>
            <person name="Niazi F."/>
            <person name="Egholm M."/>
            <person name="Wing R.A."/>
        </authorList>
    </citation>
    <scope>NUCLEOTIDE SEQUENCE [LARGE SCALE GENOMIC DNA]</scope>
    <source>
        <strain evidence="2">cv. IRGC 105608</strain>
    </source>
</reference>
<dbReference type="HOGENOM" id="CLU_1952087_0_0_1"/>
<dbReference type="EnsemblPlants" id="OBART03G02120.1">
    <property type="protein sequence ID" value="OBART03G02120.1"/>
    <property type="gene ID" value="OBART03G02120"/>
</dbReference>
<evidence type="ECO:0000256" key="1">
    <source>
        <dbReference type="SAM" id="MobiDB-lite"/>
    </source>
</evidence>
<name>A0A0D3FD99_9ORYZ</name>
<accession>A0A0D3FD99</accession>
<dbReference type="Proteomes" id="UP000026960">
    <property type="component" value="Chromosome 3"/>
</dbReference>
<proteinExistence type="predicted"/>
<keyword evidence="3" id="KW-1185">Reference proteome</keyword>
<protein>
    <submittedName>
        <fullName evidence="2">Uncharacterized protein</fullName>
    </submittedName>
</protein>
<reference evidence="2" key="2">
    <citation type="submission" date="2015-03" db="UniProtKB">
        <authorList>
            <consortium name="EnsemblPlants"/>
        </authorList>
    </citation>
    <scope>IDENTIFICATION</scope>
</reference>
<dbReference type="AlphaFoldDB" id="A0A0D3FD99"/>
<evidence type="ECO:0000313" key="2">
    <source>
        <dbReference type="EnsemblPlants" id="OBART03G02120.1"/>
    </source>
</evidence>
<dbReference type="PaxDb" id="65489-OBART03G02120.1"/>
<organism evidence="2">
    <name type="scientific">Oryza barthii</name>
    <dbReference type="NCBI Taxonomy" id="65489"/>
    <lineage>
        <taxon>Eukaryota</taxon>
        <taxon>Viridiplantae</taxon>
        <taxon>Streptophyta</taxon>
        <taxon>Embryophyta</taxon>
        <taxon>Tracheophyta</taxon>
        <taxon>Spermatophyta</taxon>
        <taxon>Magnoliopsida</taxon>
        <taxon>Liliopsida</taxon>
        <taxon>Poales</taxon>
        <taxon>Poaceae</taxon>
        <taxon>BOP clade</taxon>
        <taxon>Oryzoideae</taxon>
        <taxon>Oryzeae</taxon>
        <taxon>Oryzinae</taxon>
        <taxon>Oryza</taxon>
    </lineage>
</organism>
<sequence>MLSRWTKEVPSPGRGLALPAASAVGFVLLSGQIHFELGPSSSQLKATITGVAVVSLLLAKSPRPPIEEGGADGGKSQPPVEEGVAYRGCGGGNRRFWLLRNPIVRVRRLGVPNAASGGLLGTAPAGERD</sequence>
<evidence type="ECO:0000313" key="3">
    <source>
        <dbReference type="Proteomes" id="UP000026960"/>
    </source>
</evidence>
<dbReference type="Gramene" id="OBART03G02120.1">
    <property type="protein sequence ID" value="OBART03G02120.1"/>
    <property type="gene ID" value="OBART03G02120"/>
</dbReference>